<comment type="subcellular location">
    <subcellularLocation>
        <location evidence="1 10">Cell membrane</location>
        <topology evidence="1 10">Multi-pass membrane protein</topology>
    </subcellularLocation>
</comment>
<evidence type="ECO:0000313" key="12">
    <source>
        <dbReference type="Proteomes" id="UP000682403"/>
    </source>
</evidence>
<name>A0ABS5LBQ5_9BACI</name>
<keyword evidence="12" id="KW-1185">Reference proteome</keyword>
<protein>
    <recommendedName>
        <fullName evidence="10">Fluoride-specific ion channel FluC</fullName>
    </recommendedName>
</protein>
<keyword evidence="4 10" id="KW-1133">Transmembrane helix</keyword>
<evidence type="ECO:0000256" key="1">
    <source>
        <dbReference type="ARBA" id="ARBA00004651"/>
    </source>
</evidence>
<comment type="activity regulation">
    <text evidence="10">Na(+) is not transported, but it plays an essential structural role and its presence is essential for fluoride channel function.</text>
</comment>
<keyword evidence="5 10" id="KW-0472">Membrane</keyword>
<dbReference type="PANTHER" id="PTHR28259:SF1">
    <property type="entry name" value="FLUORIDE EXPORT PROTEIN 1-RELATED"/>
    <property type="match status" value="1"/>
</dbReference>
<dbReference type="Proteomes" id="UP000682403">
    <property type="component" value="Unassembled WGS sequence"/>
</dbReference>
<dbReference type="PANTHER" id="PTHR28259">
    <property type="entry name" value="FLUORIDE EXPORT PROTEIN 1-RELATED"/>
    <property type="match status" value="1"/>
</dbReference>
<feature type="binding site" evidence="10">
    <location>
        <position position="74"/>
    </location>
    <ligand>
        <name>Na(+)</name>
        <dbReference type="ChEBI" id="CHEBI:29101"/>
        <note>structural</note>
    </ligand>
</feature>
<reference evidence="11 12" key="1">
    <citation type="submission" date="2021-04" db="EMBL/GenBank/DDBJ databases">
        <title>Metabacillus sp. strain KIGAM252 whole genome sequence.</title>
        <authorList>
            <person name="Seo M.-J."/>
            <person name="Cho E.-S."/>
            <person name="Hwang C.Y."/>
            <person name="Yoon D.J."/>
        </authorList>
    </citation>
    <scope>NUCLEOTIDE SEQUENCE [LARGE SCALE GENOMIC DNA]</scope>
    <source>
        <strain evidence="11 12">KIGAM252</strain>
    </source>
</reference>
<dbReference type="RefSeq" id="WP_211556788.1">
    <property type="nucleotide sequence ID" value="NZ_JAGVRK010000001.1"/>
</dbReference>
<feature type="transmembrane region" description="Helical" evidence="10">
    <location>
        <begin position="95"/>
        <end position="121"/>
    </location>
</feature>
<evidence type="ECO:0000313" key="11">
    <source>
        <dbReference type="EMBL" id="MBS2968152.1"/>
    </source>
</evidence>
<comment type="function">
    <text evidence="9 10">Fluoride-specific ion channel. Important for reducing fluoride concentration in the cell, thus reducing its toxicity.</text>
</comment>
<proteinExistence type="inferred from homology"/>
<organism evidence="11 12">
    <name type="scientific">Metabacillus flavus</name>
    <dbReference type="NCBI Taxonomy" id="2823519"/>
    <lineage>
        <taxon>Bacteria</taxon>
        <taxon>Bacillati</taxon>
        <taxon>Bacillota</taxon>
        <taxon>Bacilli</taxon>
        <taxon>Bacillales</taxon>
        <taxon>Bacillaceae</taxon>
        <taxon>Metabacillus</taxon>
    </lineage>
</organism>
<keyword evidence="2 10" id="KW-1003">Cell membrane</keyword>
<evidence type="ECO:0000256" key="3">
    <source>
        <dbReference type="ARBA" id="ARBA00022692"/>
    </source>
</evidence>
<keyword evidence="10" id="KW-0813">Transport</keyword>
<dbReference type="EMBL" id="JAGVRK010000001">
    <property type="protein sequence ID" value="MBS2968152.1"/>
    <property type="molecule type" value="Genomic_DNA"/>
</dbReference>
<feature type="transmembrane region" description="Helical" evidence="10">
    <location>
        <begin position="31"/>
        <end position="52"/>
    </location>
</feature>
<keyword evidence="3 10" id="KW-0812">Transmembrane</keyword>
<feature type="binding site" evidence="10">
    <location>
        <position position="71"/>
    </location>
    <ligand>
        <name>Na(+)</name>
        <dbReference type="ChEBI" id="CHEBI:29101"/>
        <note>structural</note>
    </ligand>
</feature>
<keyword evidence="10" id="KW-0915">Sodium</keyword>
<accession>A0ABS5LBQ5</accession>
<evidence type="ECO:0000256" key="9">
    <source>
        <dbReference type="ARBA" id="ARBA00049940"/>
    </source>
</evidence>
<comment type="similarity">
    <text evidence="7 10">Belongs to the fluoride channel Fluc/FEX (TC 1.A.43) family.</text>
</comment>
<evidence type="ECO:0000256" key="5">
    <source>
        <dbReference type="ARBA" id="ARBA00023136"/>
    </source>
</evidence>
<keyword evidence="10" id="KW-0406">Ion transport</keyword>
<evidence type="ECO:0000256" key="2">
    <source>
        <dbReference type="ARBA" id="ARBA00022475"/>
    </source>
</evidence>
<feature type="transmembrane region" description="Helical" evidence="10">
    <location>
        <begin position="61"/>
        <end position="83"/>
    </location>
</feature>
<dbReference type="InterPro" id="IPR003691">
    <property type="entry name" value="FluC"/>
</dbReference>
<sequence length="127" mass="13208">MNYFAIGLAGAAGALLRYATGLAGSAAGFPAGTFFANITGCFLLSFLTAAVFKMDRFPKKLAAPIGTGLIGSYTTFSAFSIEAVQLMDKGDVQMALLYIGASAVLGFLFSITGIIAGSAFLERRVRE</sequence>
<evidence type="ECO:0000256" key="4">
    <source>
        <dbReference type="ARBA" id="ARBA00022989"/>
    </source>
</evidence>
<gene>
    <name evidence="10" type="primary">fluC</name>
    <name evidence="10" type="synonym">crcB</name>
    <name evidence="11" type="ORF">J9317_05205</name>
</gene>
<evidence type="ECO:0000256" key="6">
    <source>
        <dbReference type="ARBA" id="ARBA00023303"/>
    </source>
</evidence>
<comment type="catalytic activity">
    <reaction evidence="8">
        <text>fluoride(in) = fluoride(out)</text>
        <dbReference type="Rhea" id="RHEA:76159"/>
        <dbReference type="ChEBI" id="CHEBI:17051"/>
    </reaction>
    <physiologicalReaction direction="left-to-right" evidence="8">
        <dbReference type="Rhea" id="RHEA:76160"/>
    </physiologicalReaction>
</comment>
<evidence type="ECO:0000256" key="8">
    <source>
        <dbReference type="ARBA" id="ARBA00035585"/>
    </source>
</evidence>
<comment type="caution">
    <text evidence="11">The sequence shown here is derived from an EMBL/GenBank/DDBJ whole genome shotgun (WGS) entry which is preliminary data.</text>
</comment>
<keyword evidence="6 10" id="KW-0407">Ion channel</keyword>
<dbReference type="Pfam" id="PF02537">
    <property type="entry name" value="CRCB"/>
    <property type="match status" value="1"/>
</dbReference>
<dbReference type="HAMAP" id="MF_00454">
    <property type="entry name" value="FluC"/>
    <property type="match status" value="1"/>
</dbReference>
<keyword evidence="10" id="KW-0479">Metal-binding</keyword>
<evidence type="ECO:0000256" key="10">
    <source>
        <dbReference type="HAMAP-Rule" id="MF_00454"/>
    </source>
</evidence>
<evidence type="ECO:0000256" key="7">
    <source>
        <dbReference type="ARBA" id="ARBA00035120"/>
    </source>
</evidence>